<protein>
    <submittedName>
        <fullName evidence="1">Uncharacterized protein</fullName>
    </submittedName>
</protein>
<sequence>MDFLTPPSAAPQTLTPLTIAFENLAISDTSIETDMIKTHMHKPDVIRKISREESHRRALIRQLYRTLKADNDPHTTNVVSSKERLKQVEHQLRALKRLGDQEFVKSVRLLCFLAKKDTRRVELRRRD</sequence>
<evidence type="ECO:0000313" key="2">
    <source>
        <dbReference type="Proteomes" id="UP000077755"/>
    </source>
</evidence>
<accession>A0A165A9W6</accession>
<organism evidence="1 2">
    <name type="scientific">Daucus carota subsp. sativus</name>
    <name type="common">Carrot</name>
    <dbReference type="NCBI Taxonomy" id="79200"/>
    <lineage>
        <taxon>Eukaryota</taxon>
        <taxon>Viridiplantae</taxon>
        <taxon>Streptophyta</taxon>
        <taxon>Embryophyta</taxon>
        <taxon>Tracheophyta</taxon>
        <taxon>Spermatophyta</taxon>
        <taxon>Magnoliopsida</taxon>
        <taxon>eudicotyledons</taxon>
        <taxon>Gunneridae</taxon>
        <taxon>Pentapetalae</taxon>
        <taxon>asterids</taxon>
        <taxon>campanulids</taxon>
        <taxon>Apiales</taxon>
        <taxon>Apiaceae</taxon>
        <taxon>Apioideae</taxon>
        <taxon>Scandiceae</taxon>
        <taxon>Daucinae</taxon>
        <taxon>Daucus</taxon>
        <taxon>Daucus sect. Daucus</taxon>
    </lineage>
</organism>
<dbReference type="AlphaFoldDB" id="A0A165A9W6"/>
<dbReference type="Gramene" id="KZM97167">
    <property type="protein sequence ID" value="KZM97167"/>
    <property type="gene ID" value="DCAR_015471"/>
</dbReference>
<reference evidence="1" key="2">
    <citation type="submission" date="2022-03" db="EMBL/GenBank/DDBJ databases">
        <title>Draft title - Genomic analysis of global carrot germplasm unveils the trajectory of domestication and the origin of high carotenoid orange carrot.</title>
        <authorList>
            <person name="Iorizzo M."/>
            <person name="Ellison S."/>
            <person name="Senalik D."/>
            <person name="Macko-Podgorni A."/>
            <person name="Grzebelus D."/>
            <person name="Bostan H."/>
            <person name="Rolling W."/>
            <person name="Curaba J."/>
            <person name="Simon P."/>
        </authorList>
    </citation>
    <scope>NUCLEOTIDE SEQUENCE</scope>
    <source>
        <tissue evidence="1">Leaf</tissue>
    </source>
</reference>
<keyword evidence="2" id="KW-1185">Reference proteome</keyword>
<dbReference type="EMBL" id="CP093346">
    <property type="protein sequence ID" value="WOG95951.1"/>
    <property type="molecule type" value="Genomic_DNA"/>
</dbReference>
<name>A0A165A9W6_DAUCS</name>
<proteinExistence type="predicted"/>
<gene>
    <name evidence="1" type="ORF">DCAR_0415280</name>
</gene>
<evidence type="ECO:0000313" key="1">
    <source>
        <dbReference type="EMBL" id="WOG95951.1"/>
    </source>
</evidence>
<reference evidence="1" key="1">
    <citation type="journal article" date="2016" name="Nat. Genet.">
        <title>A high-quality carrot genome assembly provides new insights into carotenoid accumulation and asterid genome evolution.</title>
        <authorList>
            <person name="Iorizzo M."/>
            <person name="Ellison S."/>
            <person name="Senalik D."/>
            <person name="Zeng P."/>
            <person name="Satapoomin P."/>
            <person name="Huang J."/>
            <person name="Bowman M."/>
            <person name="Iovene M."/>
            <person name="Sanseverino W."/>
            <person name="Cavagnaro P."/>
            <person name="Yildiz M."/>
            <person name="Macko-Podgorni A."/>
            <person name="Moranska E."/>
            <person name="Grzebelus E."/>
            <person name="Grzebelus D."/>
            <person name="Ashrafi H."/>
            <person name="Zheng Z."/>
            <person name="Cheng S."/>
            <person name="Spooner D."/>
            <person name="Van Deynze A."/>
            <person name="Simon P."/>
        </authorList>
    </citation>
    <scope>NUCLEOTIDE SEQUENCE</scope>
    <source>
        <tissue evidence="1">Leaf</tissue>
    </source>
</reference>
<dbReference type="Proteomes" id="UP000077755">
    <property type="component" value="Chromosome 4"/>
</dbReference>
<dbReference type="Gramene" id="KZM80128">
    <property type="protein sequence ID" value="KZM80128"/>
    <property type="gene ID" value="DCAR_000231"/>
</dbReference>